<feature type="region of interest" description="Disordered" evidence="1">
    <location>
        <begin position="81"/>
        <end position="136"/>
    </location>
</feature>
<feature type="compositionally biased region" description="Low complexity" evidence="1">
    <location>
        <begin position="93"/>
        <end position="104"/>
    </location>
</feature>
<comment type="caution">
    <text evidence="2">The sequence shown here is derived from an EMBL/GenBank/DDBJ whole genome shotgun (WGS) entry which is preliminary data.</text>
</comment>
<dbReference type="AlphaFoldDB" id="A0AAV6JVH1"/>
<name>A0AAV6JVH1_9ERIC</name>
<proteinExistence type="predicted"/>
<feature type="compositionally biased region" description="Polar residues" evidence="1">
    <location>
        <begin position="105"/>
        <end position="114"/>
    </location>
</feature>
<evidence type="ECO:0000256" key="1">
    <source>
        <dbReference type="SAM" id="MobiDB-lite"/>
    </source>
</evidence>
<dbReference type="Proteomes" id="UP000823749">
    <property type="component" value="Chromosome 6"/>
</dbReference>
<keyword evidence="3" id="KW-1185">Reference proteome</keyword>
<protein>
    <submittedName>
        <fullName evidence="2">Uncharacterized protein</fullName>
    </submittedName>
</protein>
<accession>A0AAV6JVH1</accession>
<evidence type="ECO:0000313" key="3">
    <source>
        <dbReference type="Proteomes" id="UP000823749"/>
    </source>
</evidence>
<evidence type="ECO:0000313" key="2">
    <source>
        <dbReference type="EMBL" id="KAG5544161.1"/>
    </source>
</evidence>
<organism evidence="2 3">
    <name type="scientific">Rhododendron griersonianum</name>
    <dbReference type="NCBI Taxonomy" id="479676"/>
    <lineage>
        <taxon>Eukaryota</taxon>
        <taxon>Viridiplantae</taxon>
        <taxon>Streptophyta</taxon>
        <taxon>Embryophyta</taxon>
        <taxon>Tracheophyta</taxon>
        <taxon>Spermatophyta</taxon>
        <taxon>Magnoliopsida</taxon>
        <taxon>eudicotyledons</taxon>
        <taxon>Gunneridae</taxon>
        <taxon>Pentapetalae</taxon>
        <taxon>asterids</taxon>
        <taxon>Ericales</taxon>
        <taxon>Ericaceae</taxon>
        <taxon>Ericoideae</taxon>
        <taxon>Rhodoreae</taxon>
        <taxon>Rhododendron</taxon>
    </lineage>
</organism>
<dbReference type="EMBL" id="JACTNZ010000006">
    <property type="protein sequence ID" value="KAG5544161.1"/>
    <property type="molecule type" value="Genomic_DNA"/>
</dbReference>
<sequence>MSTASIQSDLLCHYLEYTNRYMQAVVDEMIFGNVDPLKILCVIIISTKYKPSSNGSSTESFVAITDKALLKSLAQLQRFGHSKAEEEDDEGFSDFSFASSFSSSNQINGQQPTLSSSSSSDDKGDFVESPLRSVPPTGVLNAQSSWLSDPFGLTQISLDVGTESC</sequence>
<reference evidence="2 3" key="1">
    <citation type="submission" date="2020-08" db="EMBL/GenBank/DDBJ databases">
        <title>Plant Genome Project.</title>
        <authorList>
            <person name="Zhang R.-G."/>
        </authorList>
    </citation>
    <scope>NUCLEOTIDE SEQUENCE [LARGE SCALE GENOMIC DNA]</scope>
    <source>
        <strain evidence="2">WSP0</strain>
        <tissue evidence="2">Leaf</tissue>
    </source>
</reference>
<gene>
    <name evidence="2" type="ORF">RHGRI_016791</name>
</gene>